<feature type="transmembrane region" description="Helical" evidence="1">
    <location>
        <begin position="83"/>
        <end position="100"/>
    </location>
</feature>
<keyword evidence="1" id="KW-1133">Transmembrane helix</keyword>
<dbReference type="RefSeq" id="WP_103982804.1">
    <property type="nucleotide sequence ID" value="NZ_FNVS01000005.1"/>
</dbReference>
<keyword evidence="1" id="KW-0472">Membrane</keyword>
<dbReference type="Proteomes" id="UP000236725">
    <property type="component" value="Unassembled WGS sequence"/>
</dbReference>
<accession>A0A8G2BV82</accession>
<organism evidence="4 5">
    <name type="scientific">Parabacteroides chinchillae</name>
    <dbReference type="NCBI Taxonomy" id="871327"/>
    <lineage>
        <taxon>Bacteria</taxon>
        <taxon>Pseudomonadati</taxon>
        <taxon>Bacteroidota</taxon>
        <taxon>Bacteroidia</taxon>
        <taxon>Bacteroidales</taxon>
        <taxon>Tannerellaceae</taxon>
        <taxon>Parabacteroides</taxon>
    </lineage>
</organism>
<comment type="caution">
    <text evidence="4">The sequence shown here is derived from an EMBL/GenBank/DDBJ whole genome shotgun (WGS) entry which is preliminary data.</text>
</comment>
<evidence type="ECO:0000259" key="2">
    <source>
        <dbReference type="Pfam" id="PF09922"/>
    </source>
</evidence>
<protein>
    <submittedName>
        <fullName evidence="4">Cell wall-active antibiotics response 4TMS YvqF</fullName>
    </submittedName>
</protein>
<dbReference type="Pfam" id="PF22570">
    <property type="entry name" value="LiaF-TM"/>
    <property type="match status" value="1"/>
</dbReference>
<dbReference type="PANTHER" id="PTHR40763:SF5">
    <property type="entry name" value="MEMBRANE PROTEIN"/>
    <property type="match status" value="1"/>
</dbReference>
<keyword evidence="1" id="KW-0812">Transmembrane</keyword>
<reference evidence="4 5" key="1">
    <citation type="submission" date="2016-10" db="EMBL/GenBank/DDBJ databases">
        <authorList>
            <person name="Varghese N."/>
            <person name="Submissions S."/>
        </authorList>
    </citation>
    <scope>NUCLEOTIDE SEQUENCE [LARGE SCALE GENOMIC DNA]</scope>
    <source>
        <strain evidence="4 5">DSM 29073</strain>
    </source>
</reference>
<feature type="domain" description="LiaF transmembrane" evidence="3">
    <location>
        <begin position="9"/>
        <end position="105"/>
    </location>
</feature>
<dbReference type="Pfam" id="PF09922">
    <property type="entry name" value="LiaF-like_C"/>
    <property type="match status" value="1"/>
</dbReference>
<dbReference type="InterPro" id="IPR054331">
    <property type="entry name" value="LiaF_TM"/>
</dbReference>
<feature type="domain" description="Cell wall-active antibiotics response LiaF-like C-terminal" evidence="2">
    <location>
        <begin position="160"/>
        <end position="219"/>
    </location>
</feature>
<evidence type="ECO:0000313" key="5">
    <source>
        <dbReference type="Proteomes" id="UP000236725"/>
    </source>
</evidence>
<dbReference type="PANTHER" id="PTHR40763">
    <property type="entry name" value="MEMBRANE PROTEIN-RELATED"/>
    <property type="match status" value="1"/>
</dbReference>
<gene>
    <name evidence="4" type="ORF">SAMN05444001_10521</name>
</gene>
<evidence type="ECO:0000259" key="3">
    <source>
        <dbReference type="Pfam" id="PF22570"/>
    </source>
</evidence>
<feature type="transmembrane region" description="Helical" evidence="1">
    <location>
        <begin position="29"/>
        <end position="50"/>
    </location>
</feature>
<feature type="transmembrane region" description="Helical" evidence="1">
    <location>
        <begin position="7"/>
        <end position="23"/>
    </location>
</feature>
<name>A0A8G2BV82_9BACT</name>
<evidence type="ECO:0000313" key="4">
    <source>
        <dbReference type="EMBL" id="SEF69809.1"/>
    </source>
</evidence>
<dbReference type="EMBL" id="FNVS01000005">
    <property type="protein sequence ID" value="SEF69809.1"/>
    <property type="molecule type" value="Genomic_DNA"/>
</dbReference>
<sequence length="250" mass="28722">MNTNNKSVFWAIPFIFVGIVWFLKNMGIVTYSLFSILISWQVLLIYVGLFNLLSKRFWAGLITTAIGVVFILPEIGWSSSNWLHVYWPLIFVIIGVFQLFKPQRRPNTNFHQKHFQRNFQKHWKEEANTYSNTDYSSQDGFVISYNTFGSVQQIVLDPVFKGADIRNTCGGTVLDLRRTKLEAAQTFIDVECTFGGIEIYLPAEWNLQSQVNTVIGGCDDKRYHSSAETDQEHVLIIRGKVTFGGIEFKN</sequence>
<keyword evidence="5" id="KW-1185">Reference proteome</keyword>
<dbReference type="InterPro" id="IPR024425">
    <property type="entry name" value="LiaF-like_C"/>
</dbReference>
<feature type="transmembrane region" description="Helical" evidence="1">
    <location>
        <begin position="57"/>
        <end position="77"/>
    </location>
</feature>
<dbReference type="AlphaFoldDB" id="A0A8G2BV82"/>
<proteinExistence type="predicted"/>
<evidence type="ECO:0000256" key="1">
    <source>
        <dbReference type="SAM" id="Phobius"/>
    </source>
</evidence>